<organism evidence="1 2">
    <name type="scientific">Allosaccharopolyspora coralli</name>
    <dbReference type="NCBI Taxonomy" id="2665642"/>
    <lineage>
        <taxon>Bacteria</taxon>
        <taxon>Bacillati</taxon>
        <taxon>Actinomycetota</taxon>
        <taxon>Actinomycetes</taxon>
        <taxon>Pseudonocardiales</taxon>
        <taxon>Pseudonocardiaceae</taxon>
        <taxon>Allosaccharopolyspora</taxon>
    </lineage>
</organism>
<evidence type="ECO:0000313" key="2">
    <source>
        <dbReference type="Proteomes" id="UP000371041"/>
    </source>
</evidence>
<dbReference type="AlphaFoldDB" id="A0A5Q3Q2R6"/>
<dbReference type="EMBL" id="CP045929">
    <property type="protein sequence ID" value="QGK68762.1"/>
    <property type="molecule type" value="Genomic_DNA"/>
</dbReference>
<dbReference type="RefSeq" id="WP_154075365.1">
    <property type="nucleotide sequence ID" value="NZ_CP045929.1"/>
</dbReference>
<gene>
    <name evidence="1" type="ORF">GIY23_03645</name>
</gene>
<accession>A0A5Q3Q2R6</accession>
<dbReference type="KEGG" id="sace:GIY23_03645"/>
<evidence type="ECO:0000313" key="1">
    <source>
        <dbReference type="EMBL" id="QGK68762.1"/>
    </source>
</evidence>
<reference evidence="2" key="1">
    <citation type="submission" date="2019-11" db="EMBL/GenBank/DDBJ databases">
        <title>The complete genome sequence of Saccharopolyspora sp. E2A.</title>
        <authorList>
            <person name="Zhang G."/>
        </authorList>
    </citation>
    <scope>NUCLEOTIDE SEQUENCE [LARGE SCALE GENOMIC DNA]</scope>
    <source>
        <strain evidence="2">E2A</strain>
    </source>
</reference>
<sequence length="55" mass="5919">MERLYLDHGLPPSFQISPAAHPLELDHVLAERGYELSGATTIAGVTTFGPLRGKS</sequence>
<name>A0A5Q3Q2R6_9PSEU</name>
<dbReference type="Proteomes" id="UP000371041">
    <property type="component" value="Chromosome"/>
</dbReference>
<protein>
    <submittedName>
        <fullName evidence="1">Uncharacterized protein</fullName>
    </submittedName>
</protein>
<proteinExistence type="predicted"/>
<keyword evidence="2" id="KW-1185">Reference proteome</keyword>